<keyword evidence="1" id="KW-0496">Mitochondrion</keyword>
<keyword evidence="1" id="KW-0999">Mitochondrion inner membrane</keyword>
<keyword evidence="4" id="KW-1185">Reference proteome</keyword>
<accession>A0AAV9XCH0</accession>
<keyword evidence="1" id="KW-0812">Transmembrane</keyword>
<proteinExistence type="predicted"/>
<comment type="subunit">
    <text evidence="1">Component of the mitochondrial contact site and cristae organizing system (MICOS) complex.</text>
</comment>
<protein>
    <recommendedName>
        <fullName evidence="1">MICOS complex subunit</fullName>
    </recommendedName>
</protein>
<dbReference type="AlphaFoldDB" id="A0AAV9XCH0"/>
<organism evidence="3 4">
    <name type="scientific">Orbilia ellipsospora</name>
    <dbReference type="NCBI Taxonomy" id="2528407"/>
    <lineage>
        <taxon>Eukaryota</taxon>
        <taxon>Fungi</taxon>
        <taxon>Dikarya</taxon>
        <taxon>Ascomycota</taxon>
        <taxon>Pezizomycotina</taxon>
        <taxon>Orbiliomycetes</taxon>
        <taxon>Orbiliales</taxon>
        <taxon>Orbiliaceae</taxon>
        <taxon>Orbilia</taxon>
    </lineage>
</organism>
<reference evidence="3 4" key="1">
    <citation type="submission" date="2019-10" db="EMBL/GenBank/DDBJ databases">
        <authorList>
            <person name="Palmer J.M."/>
        </authorList>
    </citation>
    <scope>NUCLEOTIDE SEQUENCE [LARGE SCALE GENOMIC DNA]</scope>
    <source>
        <strain evidence="3 4">TWF694</strain>
    </source>
</reference>
<sequence length="257" mass="28063">MAARLPLNPRAMALLTGLTATTLAGYTTTSIVYAEEPAVSNKKSIYDDYVPPPPPSQTSAPPKSSFPSLPSFGLGSSSEEESTEPRETPTERLASAIGTGRKALHTEVTKVQKHLDHLFDKYLHIEHSVTTTVAGLAPSHRSGETIIPGIIFVAISAMAGSVIARRRMFPIRFLTPAITGVGASWYFLPETTRNVSDLAWKWEQKVPQVAETHLQIRNGVLDGWKATSDGYKQARGYVEDSTATARRTIERWVSNSK</sequence>
<gene>
    <name evidence="3" type="ORF">TWF694_009817</name>
</gene>
<dbReference type="GO" id="GO:0042407">
    <property type="term" value="P:cristae formation"/>
    <property type="evidence" value="ECO:0007669"/>
    <property type="project" value="InterPro"/>
</dbReference>
<dbReference type="GO" id="GO:0044284">
    <property type="term" value="C:mitochondrial crista junction"/>
    <property type="evidence" value="ECO:0007669"/>
    <property type="project" value="TreeGrafter"/>
</dbReference>
<comment type="subcellular location">
    <subcellularLocation>
        <location evidence="1">Mitochondrion inner membrane</location>
    </subcellularLocation>
</comment>
<keyword evidence="1" id="KW-1133">Transmembrane helix</keyword>
<name>A0AAV9XCH0_9PEZI</name>
<evidence type="ECO:0000256" key="1">
    <source>
        <dbReference type="RuleBase" id="RU363021"/>
    </source>
</evidence>
<dbReference type="InterPro" id="IPR019166">
    <property type="entry name" value="MIC26/MIC27"/>
</dbReference>
<comment type="function">
    <text evidence="1">Component of the MICOS complex, a large protein complex of the mitochondrial inner membrane that plays crucial roles in the maintenance of crista junctions, inner membrane architecture, and formation of contact sites to the outer membrane.</text>
</comment>
<dbReference type="Proteomes" id="UP001365542">
    <property type="component" value="Unassembled WGS sequence"/>
</dbReference>
<dbReference type="Pfam" id="PF09769">
    <property type="entry name" value="ApoO"/>
    <property type="match status" value="1"/>
</dbReference>
<dbReference type="PANTHER" id="PTHR28268">
    <property type="entry name" value="MICOS SUBUNIT MIC26"/>
    <property type="match status" value="1"/>
</dbReference>
<keyword evidence="1" id="KW-0472">Membrane</keyword>
<dbReference type="GO" id="GO:0061617">
    <property type="term" value="C:MICOS complex"/>
    <property type="evidence" value="ECO:0007669"/>
    <property type="project" value="UniProtKB-UniRule"/>
</dbReference>
<evidence type="ECO:0000256" key="2">
    <source>
        <dbReference type="SAM" id="MobiDB-lite"/>
    </source>
</evidence>
<evidence type="ECO:0000313" key="4">
    <source>
        <dbReference type="Proteomes" id="UP001365542"/>
    </source>
</evidence>
<dbReference type="EMBL" id="JAVHJO010000006">
    <property type="protein sequence ID" value="KAK6539608.1"/>
    <property type="molecule type" value="Genomic_DNA"/>
</dbReference>
<comment type="caution">
    <text evidence="3">The sequence shown here is derived from an EMBL/GenBank/DDBJ whole genome shotgun (WGS) entry which is preliminary data.</text>
</comment>
<evidence type="ECO:0000313" key="3">
    <source>
        <dbReference type="EMBL" id="KAK6539608.1"/>
    </source>
</evidence>
<feature type="transmembrane region" description="Helical" evidence="1">
    <location>
        <begin position="146"/>
        <end position="164"/>
    </location>
</feature>
<feature type="compositionally biased region" description="Low complexity" evidence="2">
    <location>
        <begin position="57"/>
        <end position="77"/>
    </location>
</feature>
<dbReference type="InterPro" id="IPR033181">
    <property type="entry name" value="Mic26_fungi"/>
</dbReference>
<feature type="region of interest" description="Disordered" evidence="2">
    <location>
        <begin position="44"/>
        <end position="92"/>
    </location>
</feature>
<dbReference type="PANTHER" id="PTHR28268:SF1">
    <property type="entry name" value="MICOS SUBUNIT MIC26"/>
    <property type="match status" value="1"/>
</dbReference>